<proteinExistence type="inferred from homology"/>
<dbReference type="PANTHER" id="PTHR11432:SF3">
    <property type="entry name" value="NADH-UBIQUINONE OXIDOREDUCTASE CHAIN 1"/>
    <property type="match status" value="1"/>
</dbReference>
<evidence type="ECO:0000256" key="14">
    <source>
        <dbReference type="SAM" id="Phobius"/>
    </source>
</evidence>
<feature type="transmembrane region" description="Helical" evidence="14">
    <location>
        <begin position="9"/>
        <end position="29"/>
    </location>
</feature>
<feature type="transmembrane region" description="Helical" evidence="14">
    <location>
        <begin position="253"/>
        <end position="272"/>
    </location>
</feature>
<feature type="transmembrane region" description="Helical" evidence="14">
    <location>
        <begin position="226"/>
        <end position="246"/>
    </location>
</feature>
<geneLocation type="mitochondrion" evidence="15"/>
<dbReference type="InterPro" id="IPR001694">
    <property type="entry name" value="NADH_UbQ_OxRdtase_su1/FPO"/>
</dbReference>
<dbReference type="InterPro" id="IPR018086">
    <property type="entry name" value="NADH_UbQ_OxRdtase_su1_CS"/>
</dbReference>
<gene>
    <name evidence="15" type="primary">nad1</name>
</gene>
<evidence type="ECO:0000256" key="5">
    <source>
        <dbReference type="ARBA" id="ARBA00022448"/>
    </source>
</evidence>
<comment type="function">
    <text evidence="1">Core subunit of the mitochondrial membrane respiratory chain NADH dehydrogenase (Complex I) that is believed to belong to the minimal assembly required for catalysis. Complex I functions in the transfer of electrons from NADH to the respiratory chain. The immediate electron acceptor for the enzyme is believed to be ubiquinone.</text>
</comment>
<dbReference type="EC" id="7.1.1.2" evidence="13"/>
<comment type="catalytic activity">
    <reaction evidence="13">
        <text>a ubiquinone + NADH + 5 H(+)(in) = a ubiquinol + NAD(+) + 4 H(+)(out)</text>
        <dbReference type="Rhea" id="RHEA:29091"/>
        <dbReference type="Rhea" id="RHEA-COMP:9565"/>
        <dbReference type="Rhea" id="RHEA-COMP:9566"/>
        <dbReference type="ChEBI" id="CHEBI:15378"/>
        <dbReference type="ChEBI" id="CHEBI:16389"/>
        <dbReference type="ChEBI" id="CHEBI:17976"/>
        <dbReference type="ChEBI" id="CHEBI:57540"/>
        <dbReference type="ChEBI" id="CHEBI:57945"/>
        <dbReference type="EC" id="7.1.1.2"/>
    </reaction>
</comment>
<evidence type="ECO:0000256" key="1">
    <source>
        <dbReference type="ARBA" id="ARBA00003257"/>
    </source>
</evidence>
<name>A0A3Q8UAB9_9HYME</name>
<organism evidence="15">
    <name type="scientific">Pristaulacus sp. ZJUH_2016030</name>
    <dbReference type="NCBI Taxonomy" id="2491655"/>
    <lineage>
        <taxon>Eukaryota</taxon>
        <taxon>Metazoa</taxon>
        <taxon>Ecdysozoa</taxon>
        <taxon>Arthropoda</taxon>
        <taxon>Hexapoda</taxon>
        <taxon>Insecta</taxon>
        <taxon>Pterygota</taxon>
        <taxon>Neoptera</taxon>
        <taxon>Endopterygota</taxon>
        <taxon>Hymenoptera</taxon>
        <taxon>Apocrita</taxon>
        <taxon>Evanioidea</taxon>
        <taxon>Aulacidae</taxon>
        <taxon>Pristaulacus</taxon>
    </lineage>
</organism>
<keyword evidence="8 14" id="KW-1133">Transmembrane helix</keyword>
<evidence type="ECO:0000313" key="15">
    <source>
        <dbReference type="EMBL" id="AZL93438.1"/>
    </source>
</evidence>
<keyword evidence="10 13" id="KW-0496">Mitochondrion</keyword>
<evidence type="ECO:0000256" key="9">
    <source>
        <dbReference type="ARBA" id="ARBA00023075"/>
    </source>
</evidence>
<evidence type="ECO:0000256" key="6">
    <source>
        <dbReference type="ARBA" id="ARBA00022692"/>
    </source>
</evidence>
<evidence type="ECO:0000256" key="13">
    <source>
        <dbReference type="RuleBase" id="RU000473"/>
    </source>
</evidence>
<protein>
    <recommendedName>
        <fullName evidence="4 13">NADH-ubiquinone oxidoreductase chain 1</fullName>
        <ecNumber evidence="13">7.1.1.2</ecNumber>
    </recommendedName>
</protein>
<dbReference type="EMBL" id="MG923511">
    <property type="protein sequence ID" value="AZL93438.1"/>
    <property type="molecule type" value="Genomic_DNA"/>
</dbReference>
<keyword evidence="12" id="KW-0520">NAD</keyword>
<evidence type="ECO:0000256" key="11">
    <source>
        <dbReference type="ARBA" id="ARBA00023136"/>
    </source>
</evidence>
<dbReference type="Pfam" id="PF00146">
    <property type="entry name" value="NADHdh"/>
    <property type="match status" value="1"/>
</dbReference>
<comment type="similarity">
    <text evidence="3 12">Belongs to the complex I subunit 1 family.</text>
</comment>
<evidence type="ECO:0000256" key="12">
    <source>
        <dbReference type="RuleBase" id="RU000471"/>
    </source>
</evidence>
<feature type="transmembrane region" description="Helical" evidence="14">
    <location>
        <begin position="292"/>
        <end position="310"/>
    </location>
</feature>
<sequence>MKIYLMNNMIIYFILMLSILISIAFLTLFERKLLGYIHLRKGPNKIYLKGIFQPFSDVMKLFLKESMKLKNLNYVIYLISPIFGLVLLMMNWVIFPYMMNEYSMNLAMMYMFTIISMSVYMIMMSGWSSNSLYALLGSIRSIAQTISYEVILMLLIILELMMLESFNINNFIIFQEKCWLIFMNLLLSILMYISILAELNRTPFDLSEGESELVSGFNVEYMSGKFALIFMIEYGMIMFFMMLYKIMFLNGNLFNLLDLVIYMVFLIMLIFIRGSMPRIRYDKLMYLIWKSFLPYCLNYYLMIYFLKFFMEMI</sequence>
<keyword evidence="7" id="KW-0999">Mitochondrion inner membrane</keyword>
<feature type="transmembrane region" description="Helical" evidence="14">
    <location>
        <begin position="146"/>
        <end position="166"/>
    </location>
</feature>
<evidence type="ECO:0000256" key="7">
    <source>
        <dbReference type="ARBA" id="ARBA00022792"/>
    </source>
</evidence>
<reference evidence="15" key="1">
    <citation type="journal article" date="2018" name="Mol. Phylogenet. Evol.">
        <title>Mitochondrial phylogenomics of the Hymenoptera.</title>
        <authorList>
            <person name="Tang P."/>
            <person name="Zhu J.C."/>
            <person name="Zheng B.Y."/>
            <person name="Wei S.J."/>
            <person name="Sharkey M."/>
            <person name="Chen X.X."/>
            <person name="Vogler A.P."/>
        </authorList>
    </citation>
    <scope>NUCLEOTIDE SEQUENCE</scope>
</reference>
<feature type="transmembrane region" description="Helical" evidence="14">
    <location>
        <begin position="107"/>
        <end position="126"/>
    </location>
</feature>
<evidence type="ECO:0000256" key="10">
    <source>
        <dbReference type="ARBA" id="ARBA00023128"/>
    </source>
</evidence>
<dbReference type="GO" id="GO:0009060">
    <property type="term" value="P:aerobic respiration"/>
    <property type="evidence" value="ECO:0007669"/>
    <property type="project" value="TreeGrafter"/>
</dbReference>
<keyword evidence="5" id="KW-0813">Transport</keyword>
<keyword evidence="11 14" id="KW-0472">Membrane</keyword>
<evidence type="ECO:0000256" key="3">
    <source>
        <dbReference type="ARBA" id="ARBA00010535"/>
    </source>
</evidence>
<evidence type="ECO:0000256" key="8">
    <source>
        <dbReference type="ARBA" id="ARBA00022989"/>
    </source>
</evidence>
<feature type="transmembrane region" description="Helical" evidence="14">
    <location>
        <begin position="178"/>
        <end position="197"/>
    </location>
</feature>
<dbReference type="GO" id="GO:0008137">
    <property type="term" value="F:NADH dehydrogenase (ubiquinone) activity"/>
    <property type="evidence" value="ECO:0007669"/>
    <property type="project" value="UniProtKB-EC"/>
</dbReference>
<accession>A0A3Q8UAB9</accession>
<dbReference type="GO" id="GO:0005743">
    <property type="term" value="C:mitochondrial inner membrane"/>
    <property type="evidence" value="ECO:0007669"/>
    <property type="project" value="UniProtKB-SubCell"/>
</dbReference>
<feature type="transmembrane region" description="Helical" evidence="14">
    <location>
        <begin position="74"/>
        <end position="95"/>
    </location>
</feature>
<comment type="subcellular location">
    <subcellularLocation>
        <location evidence="2 12">Mitochondrion inner membrane</location>
        <topology evidence="2 12">Multi-pass membrane protein</topology>
    </subcellularLocation>
</comment>
<dbReference type="AlphaFoldDB" id="A0A3Q8UAB9"/>
<dbReference type="PROSITE" id="PS00668">
    <property type="entry name" value="COMPLEX1_ND1_2"/>
    <property type="match status" value="1"/>
</dbReference>
<keyword evidence="6 12" id="KW-0812">Transmembrane</keyword>
<dbReference type="PANTHER" id="PTHR11432">
    <property type="entry name" value="NADH DEHYDROGENASE SUBUNIT 1"/>
    <property type="match status" value="1"/>
</dbReference>
<evidence type="ECO:0000256" key="4">
    <source>
        <dbReference type="ARBA" id="ARBA00021009"/>
    </source>
</evidence>
<evidence type="ECO:0000256" key="2">
    <source>
        <dbReference type="ARBA" id="ARBA00004448"/>
    </source>
</evidence>
<dbReference type="GO" id="GO:0003954">
    <property type="term" value="F:NADH dehydrogenase activity"/>
    <property type="evidence" value="ECO:0007669"/>
    <property type="project" value="TreeGrafter"/>
</dbReference>
<keyword evidence="9 13" id="KW-0830">Ubiquinone</keyword>